<organism evidence="1 2">
    <name type="scientific">Crocuta crocuta</name>
    <name type="common">Spotted hyena</name>
    <dbReference type="NCBI Taxonomy" id="9678"/>
    <lineage>
        <taxon>Eukaryota</taxon>
        <taxon>Metazoa</taxon>
        <taxon>Chordata</taxon>
        <taxon>Craniata</taxon>
        <taxon>Vertebrata</taxon>
        <taxon>Euteleostomi</taxon>
        <taxon>Mammalia</taxon>
        <taxon>Eutheria</taxon>
        <taxon>Laurasiatheria</taxon>
        <taxon>Carnivora</taxon>
        <taxon>Feliformia</taxon>
        <taxon>Hyaenidae</taxon>
        <taxon>Crocuta</taxon>
    </lineage>
</organism>
<evidence type="ECO:0000313" key="2">
    <source>
        <dbReference type="Proteomes" id="UP000475037"/>
    </source>
</evidence>
<reference evidence="1 2" key="1">
    <citation type="submission" date="2019-11" db="EMBL/GenBank/DDBJ databases">
        <authorList>
            <person name="Yang C."/>
            <person name="Li F."/>
        </authorList>
    </citation>
    <scope>NUCLEOTIDE SEQUENCE [LARGE SCALE GENOMIC DNA]</scope>
    <source>
        <strain evidence="1">KB4526</strain>
        <tissue evidence="1">Muscle</tissue>
    </source>
</reference>
<protein>
    <submittedName>
        <fullName evidence="1">LORF2 protein</fullName>
    </submittedName>
</protein>
<feature type="non-terminal residue" evidence="1">
    <location>
        <position position="103"/>
    </location>
</feature>
<dbReference type="EMBL" id="VOAJ01000548">
    <property type="protein sequence ID" value="KAF0886790.1"/>
    <property type="molecule type" value="Genomic_DNA"/>
</dbReference>
<name>A0A6G1BFT7_CROCR</name>
<accession>A0A6G1BFT7</accession>
<feature type="non-terminal residue" evidence="1">
    <location>
        <position position="1"/>
    </location>
</feature>
<dbReference type="AlphaFoldDB" id="A0A6G1BFT7"/>
<sequence>IENPEMDPQTYGQLIFNKAGKSIQGGKDHLFSKKCWENWTATWRRMKLDRFLTPYKKIFKMVKRSKCEIIKIQEEKTGSNLFDLSCSNFLRDNLQRQGKQKQK</sequence>
<gene>
    <name evidence="1" type="primary">Pol_26</name>
    <name evidence="1" type="ORF">FOF47_R06487</name>
</gene>
<proteinExistence type="predicted"/>
<comment type="caution">
    <text evidence="1">The sequence shown here is derived from an EMBL/GenBank/DDBJ whole genome shotgun (WGS) entry which is preliminary data.</text>
</comment>
<evidence type="ECO:0000313" key="1">
    <source>
        <dbReference type="EMBL" id="KAF0886790.1"/>
    </source>
</evidence>
<keyword evidence="2" id="KW-1185">Reference proteome</keyword>
<dbReference type="Proteomes" id="UP000475037">
    <property type="component" value="Unassembled WGS sequence"/>
</dbReference>